<proteinExistence type="predicted"/>
<evidence type="ECO:0000256" key="1">
    <source>
        <dbReference type="SAM" id="MobiDB-lite"/>
    </source>
</evidence>
<name>A0A9W4X4Y7_9GLOM</name>
<organism evidence="2 3">
    <name type="scientific">Funneliformis geosporum</name>
    <dbReference type="NCBI Taxonomy" id="1117311"/>
    <lineage>
        <taxon>Eukaryota</taxon>
        <taxon>Fungi</taxon>
        <taxon>Fungi incertae sedis</taxon>
        <taxon>Mucoromycota</taxon>
        <taxon>Glomeromycotina</taxon>
        <taxon>Glomeromycetes</taxon>
        <taxon>Glomerales</taxon>
        <taxon>Glomeraceae</taxon>
        <taxon>Funneliformis</taxon>
    </lineage>
</organism>
<keyword evidence="3" id="KW-1185">Reference proteome</keyword>
<dbReference type="Proteomes" id="UP001153678">
    <property type="component" value="Unassembled WGS sequence"/>
</dbReference>
<accession>A0A9W4X4Y7</accession>
<gene>
    <name evidence="2" type="ORF">FWILDA_LOCUS12817</name>
</gene>
<reference evidence="2" key="1">
    <citation type="submission" date="2022-08" db="EMBL/GenBank/DDBJ databases">
        <authorList>
            <person name="Kallberg Y."/>
            <person name="Tangrot J."/>
            <person name="Rosling A."/>
        </authorList>
    </citation>
    <scope>NUCLEOTIDE SEQUENCE</scope>
    <source>
        <strain evidence="2">Wild A</strain>
    </source>
</reference>
<dbReference type="EMBL" id="CAMKVN010004367">
    <property type="protein sequence ID" value="CAI2186921.1"/>
    <property type="molecule type" value="Genomic_DNA"/>
</dbReference>
<sequence length="79" mass="8879">MPNFLPNNQDNTAYKELKGTLLRQNYFEKWCIEAWLEGLTANDCAVARNFSKVSGSTAAAEDWADTNREKAPSPLTRPT</sequence>
<feature type="region of interest" description="Disordered" evidence="1">
    <location>
        <begin position="55"/>
        <end position="79"/>
    </location>
</feature>
<evidence type="ECO:0000313" key="2">
    <source>
        <dbReference type="EMBL" id="CAI2186921.1"/>
    </source>
</evidence>
<dbReference type="AlphaFoldDB" id="A0A9W4X4Y7"/>
<comment type="caution">
    <text evidence="2">The sequence shown here is derived from an EMBL/GenBank/DDBJ whole genome shotgun (WGS) entry which is preliminary data.</text>
</comment>
<protein>
    <submittedName>
        <fullName evidence="2">15829_t:CDS:1</fullName>
    </submittedName>
</protein>
<evidence type="ECO:0000313" key="3">
    <source>
        <dbReference type="Proteomes" id="UP001153678"/>
    </source>
</evidence>